<dbReference type="EMBL" id="AP005700">
    <property type="protein sequence ID" value="BAD29116.1"/>
    <property type="molecule type" value="Genomic_DNA"/>
</dbReference>
<reference evidence="4" key="4">
    <citation type="journal article" date="2008" name="Nucleic Acids Res.">
        <title>The rice annotation project database (RAP-DB): 2008 update.</title>
        <authorList>
            <consortium name="The rice annotation project (RAP)"/>
        </authorList>
    </citation>
    <scope>GENOME REANNOTATION</scope>
    <source>
        <strain evidence="4">cv. Nipponbare</strain>
    </source>
</reference>
<dbReference type="Proteomes" id="UP000000763">
    <property type="component" value="Chromosome 9"/>
</dbReference>
<evidence type="ECO:0000313" key="3">
    <source>
        <dbReference type="EMBL" id="BAD29116.1"/>
    </source>
</evidence>
<dbReference type="EMBL" id="AP005313">
    <property type="protein sequence ID" value="BAD28470.1"/>
    <property type="molecule type" value="Genomic_DNA"/>
</dbReference>
<evidence type="ECO:0000256" key="1">
    <source>
        <dbReference type="SAM" id="MobiDB-lite"/>
    </source>
</evidence>
<sequence length="94" mass="10211">MELLPEWSNAESKPVDMGCDNGRDGAVVGQMWSEDDKATGDELRCDVDEDAATDDDLRRGAWTTEDATAGDKLQHGVWRVGPLAMTPQCSTPNT</sequence>
<gene>
    <name evidence="3" type="ORF">OSJNBb0085I16.36</name>
    <name evidence="2" type="ORF">P0512H04.5</name>
</gene>
<accession>Q6EQF4</accession>
<reference evidence="2" key="1">
    <citation type="submission" date="2002-05" db="EMBL/GenBank/DDBJ databases">
        <title>Oryza sativa nipponbare(GA3) genomic DNA, chromosome 9, PAC clone:P0512H04.</title>
        <authorList>
            <person name="Sasaki T."/>
            <person name="Matsumoto T."/>
            <person name="Katayose Y."/>
        </authorList>
    </citation>
    <scope>NUCLEOTIDE SEQUENCE</scope>
</reference>
<evidence type="ECO:0000313" key="4">
    <source>
        <dbReference type="Proteomes" id="UP000000763"/>
    </source>
</evidence>
<reference evidence="4" key="3">
    <citation type="journal article" date="2005" name="Nature">
        <title>The map-based sequence of the rice genome.</title>
        <authorList>
            <consortium name="International rice genome sequencing project (IRGSP)"/>
            <person name="Matsumoto T."/>
            <person name="Wu J."/>
            <person name="Kanamori H."/>
            <person name="Katayose Y."/>
            <person name="Fujisawa M."/>
            <person name="Namiki N."/>
            <person name="Mizuno H."/>
            <person name="Yamamoto K."/>
            <person name="Antonio B.A."/>
            <person name="Baba T."/>
            <person name="Sakata K."/>
            <person name="Nagamura Y."/>
            <person name="Aoki H."/>
            <person name="Arikawa K."/>
            <person name="Arita K."/>
            <person name="Bito T."/>
            <person name="Chiden Y."/>
            <person name="Fujitsuka N."/>
            <person name="Fukunaka R."/>
            <person name="Hamada M."/>
            <person name="Harada C."/>
            <person name="Hayashi A."/>
            <person name="Hijishita S."/>
            <person name="Honda M."/>
            <person name="Hosokawa S."/>
            <person name="Ichikawa Y."/>
            <person name="Idonuma A."/>
            <person name="Iijima M."/>
            <person name="Ikeda M."/>
            <person name="Ikeno M."/>
            <person name="Ito K."/>
            <person name="Ito S."/>
            <person name="Ito T."/>
            <person name="Ito Y."/>
            <person name="Ito Y."/>
            <person name="Iwabuchi A."/>
            <person name="Kamiya K."/>
            <person name="Karasawa W."/>
            <person name="Kurita K."/>
            <person name="Katagiri S."/>
            <person name="Kikuta A."/>
            <person name="Kobayashi H."/>
            <person name="Kobayashi N."/>
            <person name="Machita K."/>
            <person name="Maehara T."/>
            <person name="Masukawa M."/>
            <person name="Mizubayashi T."/>
            <person name="Mukai Y."/>
            <person name="Nagasaki H."/>
            <person name="Nagata Y."/>
            <person name="Naito S."/>
            <person name="Nakashima M."/>
            <person name="Nakama Y."/>
            <person name="Nakamichi Y."/>
            <person name="Nakamura M."/>
            <person name="Meguro A."/>
            <person name="Negishi M."/>
            <person name="Ohta I."/>
            <person name="Ohta T."/>
            <person name="Okamoto M."/>
            <person name="Ono N."/>
            <person name="Saji S."/>
            <person name="Sakaguchi M."/>
            <person name="Sakai K."/>
            <person name="Shibata M."/>
            <person name="Shimokawa T."/>
            <person name="Song J."/>
            <person name="Takazaki Y."/>
            <person name="Terasawa K."/>
            <person name="Tsugane M."/>
            <person name="Tsuji K."/>
            <person name="Ueda S."/>
            <person name="Waki K."/>
            <person name="Yamagata H."/>
            <person name="Yamamoto M."/>
            <person name="Yamamoto S."/>
            <person name="Yamane H."/>
            <person name="Yoshiki S."/>
            <person name="Yoshihara R."/>
            <person name="Yukawa K."/>
            <person name="Zhong H."/>
            <person name="Yano M."/>
            <person name="Yuan Q."/>
            <person name="Ouyang S."/>
            <person name="Liu J."/>
            <person name="Jones K.M."/>
            <person name="Gansberger K."/>
            <person name="Moffat K."/>
            <person name="Hill J."/>
            <person name="Bera J."/>
            <person name="Fadrosh D."/>
            <person name="Jin S."/>
            <person name="Johri S."/>
            <person name="Kim M."/>
            <person name="Overton L."/>
            <person name="Reardon M."/>
            <person name="Tsitrin T."/>
            <person name="Vuong H."/>
            <person name="Weaver B."/>
            <person name="Ciecko A."/>
            <person name="Tallon L."/>
            <person name="Jackson J."/>
            <person name="Pai G."/>
            <person name="Aken S.V."/>
            <person name="Utterback T."/>
            <person name="Reidmuller S."/>
            <person name="Feldblyum T."/>
            <person name="Hsiao J."/>
            <person name="Zismann V."/>
            <person name="Iobst S."/>
            <person name="de Vazeille A.R."/>
            <person name="Buell C.R."/>
            <person name="Ying K."/>
            <person name="Li Y."/>
            <person name="Lu T."/>
            <person name="Huang Y."/>
            <person name="Zhao Q."/>
            <person name="Feng Q."/>
            <person name="Zhang L."/>
            <person name="Zhu J."/>
            <person name="Weng Q."/>
            <person name="Mu J."/>
            <person name="Lu Y."/>
            <person name="Fan D."/>
            <person name="Liu Y."/>
            <person name="Guan J."/>
            <person name="Zhang Y."/>
            <person name="Yu S."/>
            <person name="Liu X."/>
            <person name="Zhang Y."/>
            <person name="Hong G."/>
            <person name="Han B."/>
            <person name="Choisne N."/>
            <person name="Demange N."/>
            <person name="Orjeda G."/>
            <person name="Samain S."/>
            <person name="Cattolico L."/>
            <person name="Pelletier E."/>
            <person name="Couloux A."/>
            <person name="Segurens B."/>
            <person name="Wincker P."/>
            <person name="D'Hont A."/>
            <person name="Scarpelli C."/>
            <person name="Weissenbach J."/>
            <person name="Salanoubat M."/>
            <person name="Quetier F."/>
            <person name="Yu Y."/>
            <person name="Kim H.R."/>
            <person name="Rambo T."/>
            <person name="Currie J."/>
            <person name="Collura K."/>
            <person name="Luo M."/>
            <person name="Yang T."/>
            <person name="Ammiraju J.S.S."/>
            <person name="Engler F."/>
            <person name="Soderlund C."/>
            <person name="Wing R.A."/>
            <person name="Palmer L.E."/>
            <person name="de la Bastide M."/>
            <person name="Spiegel L."/>
            <person name="Nascimento L."/>
            <person name="Zutavern T."/>
            <person name="O'Shaughnessy A."/>
            <person name="Dike S."/>
            <person name="Dedhia N."/>
            <person name="Preston R."/>
            <person name="Balija V."/>
            <person name="McCombie W.R."/>
            <person name="Chow T."/>
            <person name="Chen H."/>
            <person name="Chung M."/>
            <person name="Chen C."/>
            <person name="Shaw J."/>
            <person name="Wu H."/>
            <person name="Hsiao K."/>
            <person name="Chao Y."/>
            <person name="Chu M."/>
            <person name="Cheng C."/>
            <person name="Hour A."/>
            <person name="Lee P."/>
            <person name="Lin S."/>
            <person name="Lin Y."/>
            <person name="Liou J."/>
            <person name="Liu S."/>
            <person name="Hsing Y."/>
            <person name="Raghuvanshi S."/>
            <person name="Mohanty A."/>
            <person name="Bharti A.K."/>
            <person name="Gaur A."/>
            <person name="Gupta V."/>
            <person name="Kumar D."/>
            <person name="Ravi V."/>
            <person name="Vij S."/>
            <person name="Kapur A."/>
            <person name="Khurana P."/>
            <person name="Khurana P."/>
            <person name="Khurana J.P."/>
            <person name="Tyagi A.K."/>
            <person name="Gaikwad K."/>
            <person name="Singh A."/>
            <person name="Dalal V."/>
            <person name="Srivastava S."/>
            <person name="Dixit A."/>
            <person name="Pal A.K."/>
            <person name="Ghazi I.A."/>
            <person name="Yadav M."/>
            <person name="Pandit A."/>
            <person name="Bhargava A."/>
            <person name="Sureshbabu K."/>
            <person name="Batra K."/>
            <person name="Sharma T.R."/>
            <person name="Mohapatra T."/>
            <person name="Singh N.K."/>
            <person name="Messing J."/>
            <person name="Nelson A.B."/>
            <person name="Fuks G."/>
            <person name="Kavchok S."/>
            <person name="Keizer G."/>
            <person name="Linton E."/>
            <person name="Llaca V."/>
            <person name="Song R."/>
            <person name="Tanyolac B."/>
            <person name="Young S."/>
            <person name="Ho-Il K."/>
            <person name="Hahn J.H."/>
            <person name="Sangsakoo G."/>
            <person name="Vanavichit A."/>
            <person name="de Mattos Luiz.A.T."/>
            <person name="Zimmer P.D."/>
            <person name="Malone G."/>
            <person name="Dellagostin O."/>
            <person name="de Oliveira A.C."/>
            <person name="Bevan M."/>
            <person name="Bancroft I."/>
            <person name="Minx P."/>
            <person name="Cordum H."/>
            <person name="Wilson R."/>
            <person name="Cheng Z."/>
            <person name="Jin W."/>
            <person name="Jiang J."/>
            <person name="Leong S.A."/>
            <person name="Iwama H."/>
            <person name="Gojobori T."/>
            <person name="Itoh T."/>
            <person name="Niimura Y."/>
            <person name="Fujii Y."/>
            <person name="Habara T."/>
            <person name="Sakai H."/>
            <person name="Sato Y."/>
            <person name="Wilson G."/>
            <person name="Kumar K."/>
            <person name="McCouch S."/>
            <person name="Juretic N."/>
            <person name="Hoen D."/>
            <person name="Wright S."/>
            <person name="Bruskiewich R."/>
            <person name="Bureau T."/>
            <person name="Miyao A."/>
            <person name="Hirochika H."/>
            <person name="Nishikawa T."/>
            <person name="Kadowaki K."/>
            <person name="Sugiura M."/>
            <person name="Burr B."/>
            <person name="Sasaki T."/>
        </authorList>
    </citation>
    <scope>NUCLEOTIDE SEQUENCE [LARGE SCALE GENOMIC DNA]</scope>
    <source>
        <strain evidence="4">cv. Nipponbare</strain>
    </source>
</reference>
<proteinExistence type="predicted"/>
<feature type="region of interest" description="Disordered" evidence="1">
    <location>
        <begin position="1"/>
        <end position="27"/>
    </location>
</feature>
<dbReference type="AlphaFoldDB" id="Q6EQF4"/>
<name>Q6EQF4_ORYSJ</name>
<protein>
    <submittedName>
        <fullName evidence="3">Uncharacterized protein</fullName>
    </submittedName>
</protein>
<reference evidence="3" key="2">
    <citation type="submission" date="2002-09" db="EMBL/GenBank/DDBJ databases">
        <title>Oryza sativa nipponbare(GA3) genomic DNA, chromosome 9, BAC clone:OSJNBb0085I16.</title>
        <authorList>
            <person name="Sasaki T."/>
            <person name="Matsumoto T."/>
            <person name="Katayose Y."/>
        </authorList>
    </citation>
    <scope>NUCLEOTIDE SEQUENCE</scope>
</reference>
<organism evidence="3 4">
    <name type="scientific">Oryza sativa subsp. japonica</name>
    <name type="common">Rice</name>
    <dbReference type="NCBI Taxonomy" id="39947"/>
    <lineage>
        <taxon>Eukaryota</taxon>
        <taxon>Viridiplantae</taxon>
        <taxon>Streptophyta</taxon>
        <taxon>Embryophyta</taxon>
        <taxon>Tracheophyta</taxon>
        <taxon>Spermatophyta</taxon>
        <taxon>Magnoliopsida</taxon>
        <taxon>Liliopsida</taxon>
        <taxon>Poales</taxon>
        <taxon>Poaceae</taxon>
        <taxon>BOP clade</taxon>
        <taxon>Oryzoideae</taxon>
        <taxon>Oryzeae</taxon>
        <taxon>Oryzinae</taxon>
        <taxon>Oryza</taxon>
        <taxon>Oryza sativa</taxon>
    </lineage>
</organism>
<evidence type="ECO:0000313" key="2">
    <source>
        <dbReference type="EMBL" id="BAD28470.1"/>
    </source>
</evidence>